<gene>
    <name evidence="2" type="ORF">NDU88_000613</name>
</gene>
<feature type="compositionally biased region" description="Basic and acidic residues" evidence="1">
    <location>
        <begin position="79"/>
        <end position="88"/>
    </location>
</feature>
<dbReference type="EMBL" id="JANPWB010000001">
    <property type="protein sequence ID" value="KAJ1212974.1"/>
    <property type="molecule type" value="Genomic_DNA"/>
</dbReference>
<feature type="region of interest" description="Disordered" evidence="1">
    <location>
        <begin position="52"/>
        <end position="88"/>
    </location>
</feature>
<comment type="caution">
    <text evidence="2">The sequence shown here is derived from an EMBL/GenBank/DDBJ whole genome shotgun (WGS) entry which is preliminary data.</text>
</comment>
<feature type="compositionally biased region" description="Polar residues" evidence="1">
    <location>
        <begin position="53"/>
        <end position="64"/>
    </location>
</feature>
<protein>
    <submittedName>
        <fullName evidence="2">Uncharacterized protein</fullName>
    </submittedName>
</protein>
<keyword evidence="3" id="KW-1185">Reference proteome</keyword>
<feature type="compositionally biased region" description="Basic and acidic residues" evidence="1">
    <location>
        <begin position="1"/>
        <end position="20"/>
    </location>
</feature>
<evidence type="ECO:0000313" key="2">
    <source>
        <dbReference type="EMBL" id="KAJ1212974.1"/>
    </source>
</evidence>
<proteinExistence type="predicted"/>
<name>A0AAV7WG05_PLEWA</name>
<evidence type="ECO:0000256" key="1">
    <source>
        <dbReference type="SAM" id="MobiDB-lite"/>
    </source>
</evidence>
<evidence type="ECO:0000313" key="3">
    <source>
        <dbReference type="Proteomes" id="UP001066276"/>
    </source>
</evidence>
<dbReference type="Proteomes" id="UP001066276">
    <property type="component" value="Chromosome 1_1"/>
</dbReference>
<accession>A0AAV7WG05</accession>
<dbReference type="AlphaFoldDB" id="A0AAV7WG05"/>
<organism evidence="2 3">
    <name type="scientific">Pleurodeles waltl</name>
    <name type="common">Iberian ribbed newt</name>
    <dbReference type="NCBI Taxonomy" id="8319"/>
    <lineage>
        <taxon>Eukaryota</taxon>
        <taxon>Metazoa</taxon>
        <taxon>Chordata</taxon>
        <taxon>Craniata</taxon>
        <taxon>Vertebrata</taxon>
        <taxon>Euteleostomi</taxon>
        <taxon>Amphibia</taxon>
        <taxon>Batrachia</taxon>
        <taxon>Caudata</taxon>
        <taxon>Salamandroidea</taxon>
        <taxon>Salamandridae</taxon>
        <taxon>Pleurodelinae</taxon>
        <taxon>Pleurodeles</taxon>
    </lineage>
</organism>
<sequence length="88" mass="9341">MDAPRRSRDGTEAPRGKEDEGGGSLPRSLTVGISQHALFRFSGGWRVRLHGASSCTDSGVSLQHSGGLLPPSASPDQVSGRRREEVQT</sequence>
<feature type="region of interest" description="Disordered" evidence="1">
    <location>
        <begin position="1"/>
        <end position="29"/>
    </location>
</feature>
<reference evidence="2" key="1">
    <citation type="journal article" date="2022" name="bioRxiv">
        <title>Sequencing and chromosome-scale assembly of the giantPleurodeles waltlgenome.</title>
        <authorList>
            <person name="Brown T."/>
            <person name="Elewa A."/>
            <person name="Iarovenko S."/>
            <person name="Subramanian E."/>
            <person name="Araus A.J."/>
            <person name="Petzold A."/>
            <person name="Susuki M."/>
            <person name="Suzuki K.-i.T."/>
            <person name="Hayashi T."/>
            <person name="Toyoda A."/>
            <person name="Oliveira C."/>
            <person name="Osipova E."/>
            <person name="Leigh N.D."/>
            <person name="Simon A."/>
            <person name="Yun M.H."/>
        </authorList>
    </citation>
    <scope>NUCLEOTIDE SEQUENCE</scope>
    <source>
        <strain evidence="2">20211129_DDA</strain>
        <tissue evidence="2">Liver</tissue>
    </source>
</reference>